<sequence length="53" mass="5791">MGSNEAGQYILDKGYSHGKTSATVAGYKGRDLLTRAEAIQFVRNVKEKGMTIK</sequence>
<evidence type="ECO:0008006" key="3">
    <source>
        <dbReference type="Google" id="ProtNLM"/>
    </source>
</evidence>
<evidence type="ECO:0000313" key="2">
    <source>
        <dbReference type="Proteomes" id="UP001165962"/>
    </source>
</evidence>
<keyword evidence="2" id="KW-1185">Reference proteome</keyword>
<gene>
    <name evidence="1" type="ORF">G9U52_23670</name>
</gene>
<accession>A0ABX0JBA6</accession>
<proteinExistence type="predicted"/>
<dbReference type="Proteomes" id="UP001165962">
    <property type="component" value="Unassembled WGS sequence"/>
</dbReference>
<name>A0ABX0JBA6_9BACL</name>
<evidence type="ECO:0000313" key="1">
    <source>
        <dbReference type="EMBL" id="NHN32823.1"/>
    </source>
</evidence>
<dbReference type="EMBL" id="JAAOIW010000009">
    <property type="protein sequence ID" value="NHN32823.1"/>
    <property type="molecule type" value="Genomic_DNA"/>
</dbReference>
<comment type="caution">
    <text evidence="1">The sequence shown here is derived from an EMBL/GenBank/DDBJ whole genome shotgun (WGS) entry which is preliminary data.</text>
</comment>
<protein>
    <recommendedName>
        <fullName evidence="3">SLH domain-containing protein</fullName>
    </recommendedName>
</protein>
<dbReference type="RefSeq" id="WP_166153116.1">
    <property type="nucleotide sequence ID" value="NZ_JAAOIW010000009.1"/>
</dbReference>
<organism evidence="1 2">
    <name type="scientific">Paenibacillus agricola</name>
    <dbReference type="NCBI Taxonomy" id="2716264"/>
    <lineage>
        <taxon>Bacteria</taxon>
        <taxon>Bacillati</taxon>
        <taxon>Bacillota</taxon>
        <taxon>Bacilli</taxon>
        <taxon>Bacillales</taxon>
        <taxon>Paenibacillaceae</taxon>
        <taxon>Paenibacillus</taxon>
    </lineage>
</organism>
<reference evidence="1" key="1">
    <citation type="submission" date="2020-03" db="EMBL/GenBank/DDBJ databases">
        <title>Draft sequencing of Paenibacilllus sp. S3N08.</title>
        <authorList>
            <person name="Kim D.-U."/>
        </authorList>
    </citation>
    <scope>NUCLEOTIDE SEQUENCE</scope>
    <source>
        <strain evidence="1">S3N08</strain>
    </source>
</reference>